<sequence>MLALRLILCIFISTFSRPSSAKSVRDAVPNAQLMPDRFSAFDDYEVLNVYEEGDEDVVHIRKRVDDDDEECENDCLNYSSLNENGFMQCIPEDDIPHETGKKTRSNVRKNPRLGLYHRVYDIGDPSEPLKPEWFRLKRHRTKWSKNIRGVTKTRCYSAEHVVEWQLLANFIKADKNRCVFLLKHFGMNMPMTMHKVQVAKNNGELKSNGRAEYETKDYDFSKFPTTNPLSPPNPWEHELVLINQDANNKKSNIWTGANLFREPQLDANGKLRFNLENGGTLEANFANQYYENGLKKTWQDNRGRCKAVHMFMTLMKPFQYRGLQKEWLDWMVVTHKNRLDGLNKALADHVDVFKGKSTIIPKLKRWDYTGIFSRVVEPPNCGFEKNASIMQKRVDLLLKEYQKLVAVDSTLRL</sequence>
<dbReference type="Proteomes" id="UP000800040">
    <property type="component" value="Unassembled WGS sequence"/>
</dbReference>
<protein>
    <submittedName>
        <fullName evidence="2">Uncharacterized protein</fullName>
    </submittedName>
</protein>
<organism evidence="2 3">
    <name type="scientific">Decorospora gaudefroyi</name>
    <dbReference type="NCBI Taxonomy" id="184978"/>
    <lineage>
        <taxon>Eukaryota</taxon>
        <taxon>Fungi</taxon>
        <taxon>Dikarya</taxon>
        <taxon>Ascomycota</taxon>
        <taxon>Pezizomycotina</taxon>
        <taxon>Dothideomycetes</taxon>
        <taxon>Pleosporomycetidae</taxon>
        <taxon>Pleosporales</taxon>
        <taxon>Pleosporineae</taxon>
        <taxon>Pleosporaceae</taxon>
        <taxon>Decorospora</taxon>
    </lineage>
</organism>
<gene>
    <name evidence="2" type="ORF">BDW02DRAFT_608730</name>
</gene>
<proteinExistence type="predicted"/>
<dbReference type="OrthoDB" id="3797255at2759"/>
<dbReference type="AlphaFoldDB" id="A0A6A5K130"/>
<evidence type="ECO:0000313" key="2">
    <source>
        <dbReference type="EMBL" id="KAF1830451.1"/>
    </source>
</evidence>
<feature type="chain" id="PRO_5025468962" evidence="1">
    <location>
        <begin position="22"/>
        <end position="413"/>
    </location>
</feature>
<evidence type="ECO:0000256" key="1">
    <source>
        <dbReference type="SAM" id="SignalP"/>
    </source>
</evidence>
<reference evidence="2" key="1">
    <citation type="submission" date="2020-01" db="EMBL/GenBank/DDBJ databases">
        <authorList>
            <consortium name="DOE Joint Genome Institute"/>
            <person name="Haridas S."/>
            <person name="Albert R."/>
            <person name="Binder M."/>
            <person name="Bloem J."/>
            <person name="Labutti K."/>
            <person name="Salamov A."/>
            <person name="Andreopoulos B."/>
            <person name="Baker S.E."/>
            <person name="Barry K."/>
            <person name="Bills G."/>
            <person name="Bluhm B.H."/>
            <person name="Cannon C."/>
            <person name="Castanera R."/>
            <person name="Culley D.E."/>
            <person name="Daum C."/>
            <person name="Ezra D."/>
            <person name="Gonzalez J.B."/>
            <person name="Henrissat B."/>
            <person name="Kuo A."/>
            <person name="Liang C."/>
            <person name="Lipzen A."/>
            <person name="Lutzoni F."/>
            <person name="Magnuson J."/>
            <person name="Mondo S."/>
            <person name="Nolan M."/>
            <person name="Ohm R."/>
            <person name="Pangilinan J."/>
            <person name="Park H.-J."/>
            <person name="Ramirez L."/>
            <person name="Alfaro M."/>
            <person name="Sun H."/>
            <person name="Tritt A."/>
            <person name="Yoshinaga Y."/>
            <person name="Zwiers L.-H."/>
            <person name="Turgeon B.G."/>
            <person name="Goodwin S.B."/>
            <person name="Spatafora J.W."/>
            <person name="Crous P.W."/>
            <person name="Grigoriev I.V."/>
        </authorList>
    </citation>
    <scope>NUCLEOTIDE SEQUENCE</scope>
    <source>
        <strain evidence="2">P77</strain>
    </source>
</reference>
<dbReference type="EMBL" id="ML975395">
    <property type="protein sequence ID" value="KAF1830451.1"/>
    <property type="molecule type" value="Genomic_DNA"/>
</dbReference>
<name>A0A6A5K130_9PLEO</name>
<accession>A0A6A5K130</accession>
<keyword evidence="3" id="KW-1185">Reference proteome</keyword>
<keyword evidence="1" id="KW-0732">Signal</keyword>
<feature type="signal peptide" evidence="1">
    <location>
        <begin position="1"/>
        <end position="21"/>
    </location>
</feature>
<evidence type="ECO:0000313" key="3">
    <source>
        <dbReference type="Proteomes" id="UP000800040"/>
    </source>
</evidence>